<evidence type="ECO:0000256" key="5">
    <source>
        <dbReference type="ARBA" id="ARBA00023004"/>
    </source>
</evidence>
<feature type="non-terminal residue" evidence="7">
    <location>
        <position position="1"/>
    </location>
</feature>
<dbReference type="SUPFAM" id="SSF51197">
    <property type="entry name" value="Clavaminate synthase-like"/>
    <property type="match status" value="1"/>
</dbReference>
<feature type="domain" description="Fe2OG dioxygenase" evidence="6">
    <location>
        <begin position="82"/>
        <end position="191"/>
    </location>
</feature>
<keyword evidence="3" id="KW-0223">Dioxygenase</keyword>
<evidence type="ECO:0000313" key="7">
    <source>
        <dbReference type="EMBL" id="SVD20418.1"/>
    </source>
</evidence>
<name>A0A382TGB1_9ZZZZ</name>
<keyword evidence="5" id="KW-0408">Iron</keyword>
<comment type="cofactor">
    <cofactor evidence="1">
        <name>L-ascorbate</name>
        <dbReference type="ChEBI" id="CHEBI:38290"/>
    </cofactor>
</comment>
<dbReference type="GO" id="GO:0051213">
    <property type="term" value="F:dioxygenase activity"/>
    <property type="evidence" value="ECO:0007669"/>
    <property type="project" value="UniProtKB-KW"/>
</dbReference>
<protein>
    <recommendedName>
        <fullName evidence="6">Fe2OG dioxygenase domain-containing protein</fullName>
    </recommendedName>
</protein>
<dbReference type="GO" id="GO:0005506">
    <property type="term" value="F:iron ion binding"/>
    <property type="evidence" value="ECO:0007669"/>
    <property type="project" value="InterPro"/>
</dbReference>
<evidence type="ECO:0000256" key="1">
    <source>
        <dbReference type="ARBA" id="ARBA00001961"/>
    </source>
</evidence>
<dbReference type="InterPro" id="IPR005123">
    <property type="entry name" value="Oxoglu/Fe-dep_dioxygenase_dom"/>
</dbReference>
<reference evidence="7" key="1">
    <citation type="submission" date="2018-05" db="EMBL/GenBank/DDBJ databases">
        <authorList>
            <person name="Lanie J.A."/>
            <person name="Ng W.-L."/>
            <person name="Kazmierczak K.M."/>
            <person name="Andrzejewski T.M."/>
            <person name="Davidsen T.M."/>
            <person name="Wayne K.J."/>
            <person name="Tettelin H."/>
            <person name="Glass J.I."/>
            <person name="Rusch D."/>
            <person name="Podicherti R."/>
            <person name="Tsui H.-C.T."/>
            <person name="Winkler M.E."/>
        </authorList>
    </citation>
    <scope>NUCLEOTIDE SEQUENCE</scope>
</reference>
<dbReference type="InterPro" id="IPR006620">
    <property type="entry name" value="Pro_4_hyd_alph"/>
</dbReference>
<evidence type="ECO:0000256" key="4">
    <source>
        <dbReference type="ARBA" id="ARBA00023002"/>
    </source>
</evidence>
<keyword evidence="2" id="KW-0479">Metal-binding</keyword>
<evidence type="ECO:0000256" key="3">
    <source>
        <dbReference type="ARBA" id="ARBA00022964"/>
    </source>
</evidence>
<keyword evidence="4" id="KW-0560">Oxidoreductase</keyword>
<sequence>VFYLFPRIIKPEVCDRIVENCKDKNLASAQILDAGASSSRDDPDIRKTLIHFVPTDRSDEANTIAWHLMKEANTKLFKYDLTYFQNIQFGEYKDGGFYDWHTDSYLNAEPNKTRKLSLSLMLTDPDTFTGGEFQFYNGGRPFAEQGDIDDKELKKDLKAKGSVVVFDSRDFHRVTPVTHGVRYSVVCWATGANFK</sequence>
<dbReference type="SMART" id="SM00702">
    <property type="entry name" value="P4Hc"/>
    <property type="match status" value="1"/>
</dbReference>
<evidence type="ECO:0000259" key="6">
    <source>
        <dbReference type="PROSITE" id="PS51471"/>
    </source>
</evidence>
<dbReference type="GO" id="GO:0016705">
    <property type="term" value="F:oxidoreductase activity, acting on paired donors, with incorporation or reduction of molecular oxygen"/>
    <property type="evidence" value="ECO:0007669"/>
    <property type="project" value="InterPro"/>
</dbReference>
<dbReference type="InterPro" id="IPR044862">
    <property type="entry name" value="Pro_4_hyd_alph_FE2OG_OXY"/>
</dbReference>
<accession>A0A382TGB1</accession>
<dbReference type="EMBL" id="UINC01135952">
    <property type="protein sequence ID" value="SVD20418.1"/>
    <property type="molecule type" value="Genomic_DNA"/>
</dbReference>
<dbReference type="Gene3D" id="2.60.120.620">
    <property type="entry name" value="q2cbj1_9rhob like domain"/>
    <property type="match status" value="1"/>
</dbReference>
<proteinExistence type="predicted"/>
<organism evidence="7">
    <name type="scientific">marine metagenome</name>
    <dbReference type="NCBI Taxonomy" id="408172"/>
    <lineage>
        <taxon>unclassified sequences</taxon>
        <taxon>metagenomes</taxon>
        <taxon>ecological metagenomes</taxon>
    </lineage>
</organism>
<dbReference type="AlphaFoldDB" id="A0A382TGB1"/>
<dbReference type="PROSITE" id="PS51471">
    <property type="entry name" value="FE2OG_OXY"/>
    <property type="match status" value="1"/>
</dbReference>
<dbReference type="Pfam" id="PF13640">
    <property type="entry name" value="2OG-FeII_Oxy_3"/>
    <property type="match status" value="1"/>
</dbReference>
<gene>
    <name evidence="7" type="ORF">METZ01_LOCUS373272</name>
</gene>
<dbReference type="GO" id="GO:0031418">
    <property type="term" value="F:L-ascorbic acid binding"/>
    <property type="evidence" value="ECO:0007669"/>
    <property type="project" value="InterPro"/>
</dbReference>
<evidence type="ECO:0000256" key="2">
    <source>
        <dbReference type="ARBA" id="ARBA00022723"/>
    </source>
</evidence>